<dbReference type="Proteomes" id="UP000283485">
    <property type="component" value="Unassembled WGS sequence"/>
</dbReference>
<dbReference type="RefSeq" id="WP_018712107.1">
    <property type="nucleotide sequence ID" value="NZ_CAJLCU010000014.1"/>
</dbReference>
<evidence type="ECO:0000313" key="3">
    <source>
        <dbReference type="EMBL" id="RHM90943.1"/>
    </source>
</evidence>
<dbReference type="InterPro" id="IPR021139">
    <property type="entry name" value="NYN"/>
</dbReference>
<evidence type="ECO:0000313" key="4">
    <source>
        <dbReference type="Proteomes" id="UP000283485"/>
    </source>
</evidence>
<dbReference type="Pfam" id="PF01936">
    <property type="entry name" value="NYN"/>
    <property type="match status" value="1"/>
</dbReference>
<sequence length="213" mass="24911">MEQKQRVIVYIDGFNFYFGLKSNAKWKKYYWLDIVKLFEMFMRPNQELVAVKYFSAKPDDIDQSLRQNAFFQANRENPKFKLILGKYLKKSITCFKCGNVIHTHEEKETDVRIATQIVADAYQKNCDISIVVSADSDMIPAIELATEACQKVFVYFPPYQYSSNLATMGMGKPIHMKQYETRFRQCLLPDVVHLGKANFDLQIPKKWKAFQSI</sequence>
<dbReference type="AlphaFoldDB" id="A0A414RJW2"/>
<protein>
    <submittedName>
        <fullName evidence="2">NYN domain-containing protein</fullName>
    </submittedName>
</protein>
<dbReference type="EMBL" id="QRHQ01000001">
    <property type="protein sequence ID" value="RHF93485.1"/>
    <property type="molecule type" value="Genomic_DNA"/>
</dbReference>
<evidence type="ECO:0000313" key="2">
    <source>
        <dbReference type="EMBL" id="RHF93485.1"/>
    </source>
</evidence>
<dbReference type="EMBL" id="QRQK01000067">
    <property type="protein sequence ID" value="RHM90943.1"/>
    <property type="molecule type" value="Genomic_DNA"/>
</dbReference>
<dbReference type="GeneID" id="82444520"/>
<dbReference type="Proteomes" id="UP000285109">
    <property type="component" value="Unassembled WGS sequence"/>
</dbReference>
<dbReference type="Gene3D" id="3.40.50.1010">
    <property type="entry name" value="5'-nuclease"/>
    <property type="match status" value="1"/>
</dbReference>
<dbReference type="CDD" id="cd18722">
    <property type="entry name" value="PIN_NicB-like"/>
    <property type="match status" value="1"/>
</dbReference>
<comment type="caution">
    <text evidence="2">The sequence shown here is derived from an EMBL/GenBank/DDBJ whole genome shotgun (WGS) entry which is preliminary data.</text>
</comment>
<organism evidence="2 4">
    <name type="scientific">Phocaeicola plebeius</name>
    <dbReference type="NCBI Taxonomy" id="310297"/>
    <lineage>
        <taxon>Bacteria</taxon>
        <taxon>Pseudomonadati</taxon>
        <taxon>Bacteroidota</taxon>
        <taxon>Bacteroidia</taxon>
        <taxon>Bacteroidales</taxon>
        <taxon>Bacteroidaceae</taxon>
        <taxon>Phocaeicola</taxon>
    </lineage>
</organism>
<evidence type="ECO:0000313" key="5">
    <source>
        <dbReference type="Proteomes" id="UP000285109"/>
    </source>
</evidence>
<dbReference type="GO" id="GO:0004540">
    <property type="term" value="F:RNA nuclease activity"/>
    <property type="evidence" value="ECO:0007669"/>
    <property type="project" value="InterPro"/>
</dbReference>
<reference evidence="4 5" key="1">
    <citation type="submission" date="2018-08" db="EMBL/GenBank/DDBJ databases">
        <title>A genome reference for cultivated species of the human gut microbiota.</title>
        <authorList>
            <person name="Zou Y."/>
            <person name="Xue W."/>
            <person name="Luo G."/>
        </authorList>
    </citation>
    <scope>NUCLEOTIDE SEQUENCE [LARGE SCALE GENOMIC DNA]</scope>
    <source>
        <strain evidence="3 5">AF31-28B-AC</strain>
        <strain evidence="2 4">AM23-23</strain>
    </source>
</reference>
<feature type="domain" description="NYN" evidence="1">
    <location>
        <begin position="6"/>
        <end position="156"/>
    </location>
</feature>
<name>A0A414RJW2_9BACT</name>
<evidence type="ECO:0000259" key="1">
    <source>
        <dbReference type="Pfam" id="PF01936"/>
    </source>
</evidence>
<accession>A0A414RJW2</accession>
<proteinExistence type="predicted"/>
<gene>
    <name evidence="2" type="ORF">DW653_01070</name>
    <name evidence="3" type="ORF">DWZ34_17715</name>
</gene>